<proteinExistence type="predicted"/>
<organism evidence="1 2">
    <name type="scientific">Chitinophaga varians</name>
    <dbReference type="NCBI Taxonomy" id="2202339"/>
    <lineage>
        <taxon>Bacteria</taxon>
        <taxon>Pseudomonadati</taxon>
        <taxon>Bacteroidota</taxon>
        <taxon>Chitinophagia</taxon>
        <taxon>Chitinophagales</taxon>
        <taxon>Chitinophagaceae</taxon>
        <taxon>Chitinophaga</taxon>
    </lineage>
</organism>
<evidence type="ECO:0000313" key="1">
    <source>
        <dbReference type="EMBL" id="NLR64323.1"/>
    </source>
</evidence>
<protein>
    <submittedName>
        <fullName evidence="1">Uncharacterized protein</fullName>
    </submittedName>
</protein>
<dbReference type="EMBL" id="JABAIA010000001">
    <property type="protein sequence ID" value="NLR64323.1"/>
    <property type="molecule type" value="Genomic_DNA"/>
</dbReference>
<dbReference type="PROSITE" id="PS51257">
    <property type="entry name" value="PROKAR_LIPOPROTEIN"/>
    <property type="match status" value="1"/>
</dbReference>
<comment type="caution">
    <text evidence="1">The sequence shown here is derived from an EMBL/GenBank/DDBJ whole genome shotgun (WGS) entry which is preliminary data.</text>
</comment>
<evidence type="ECO:0000313" key="2">
    <source>
        <dbReference type="Proteomes" id="UP000570474"/>
    </source>
</evidence>
<dbReference type="Proteomes" id="UP000570474">
    <property type="component" value="Unassembled WGS sequence"/>
</dbReference>
<keyword evidence="2" id="KW-1185">Reference proteome</keyword>
<accession>A0A847RML3</accession>
<dbReference type="RefSeq" id="WP_168870273.1">
    <property type="nucleotide sequence ID" value="NZ_JABAIA010000001.1"/>
</dbReference>
<sequence length="173" mass="19933">MKNNLYPLMLLLTCVLFVACKKDKIEHKGDFQRSYNAWLDFKNATGNTYRYKSTSGSWTGYGSEMTVTVKDGKIVHRSYVAKHYDRSNPPQIVIDVTWEEDEATLNTHTNLSKSMTLDEIYEKARYEWLIKRDDASVYFEANNNGMISNCGYVPKGCMDDCFTGISISFIERL</sequence>
<name>A0A847RML3_9BACT</name>
<dbReference type="AlphaFoldDB" id="A0A847RML3"/>
<gene>
    <name evidence="1" type="ORF">HGH92_08400</name>
</gene>
<reference evidence="1 2" key="1">
    <citation type="submission" date="2020-04" db="EMBL/GenBank/DDBJ databases">
        <authorList>
            <person name="Yin C."/>
        </authorList>
    </citation>
    <scope>NUCLEOTIDE SEQUENCE [LARGE SCALE GENOMIC DNA]</scope>
    <source>
        <strain evidence="1 2">Ae27</strain>
    </source>
</reference>